<evidence type="ECO:0000256" key="5">
    <source>
        <dbReference type="ARBA" id="ARBA00047562"/>
    </source>
</evidence>
<feature type="domain" description="Tyrosine-protein phosphatase" evidence="8">
    <location>
        <begin position="12"/>
        <end position="161"/>
    </location>
</feature>
<dbReference type="Gene3D" id="3.90.190.10">
    <property type="entry name" value="Protein tyrosine phosphatase superfamily"/>
    <property type="match status" value="1"/>
</dbReference>
<dbReference type="GO" id="GO:0016791">
    <property type="term" value="F:phosphatase activity"/>
    <property type="evidence" value="ECO:0007669"/>
    <property type="project" value="InterPro"/>
</dbReference>
<evidence type="ECO:0000256" key="3">
    <source>
        <dbReference type="ARBA" id="ARBA00044949"/>
    </source>
</evidence>
<dbReference type="PANTHER" id="PTHR31126:SF48">
    <property type="entry name" value="INOSITOL PHOSPHATASE SIW14"/>
    <property type="match status" value="1"/>
</dbReference>
<reference evidence="9 10" key="1">
    <citation type="journal article" date="2015" name="Genome Biol. Evol.">
        <title>Phylogenomic analyses indicate that early fungi evolved digesting cell walls of algal ancestors of land plants.</title>
        <authorList>
            <person name="Chang Y."/>
            <person name="Wang S."/>
            <person name="Sekimoto S."/>
            <person name="Aerts A.L."/>
            <person name="Choi C."/>
            <person name="Clum A."/>
            <person name="LaButti K.M."/>
            <person name="Lindquist E.A."/>
            <person name="Yee Ngan C."/>
            <person name="Ohm R.A."/>
            <person name="Salamov A.A."/>
            <person name="Grigoriev I.V."/>
            <person name="Spatafora J.W."/>
            <person name="Berbee M.L."/>
        </authorList>
    </citation>
    <scope>NUCLEOTIDE SEQUENCE [LARGE SCALE GENOMIC DNA]</scope>
    <source>
        <strain evidence="9 10">JEL478</strain>
    </source>
</reference>
<protein>
    <recommendedName>
        <fullName evidence="1">diphosphoinositol-polyphosphate diphosphatase</fullName>
        <ecNumber evidence="1">3.6.1.52</ecNumber>
    </recommendedName>
</protein>
<dbReference type="AlphaFoldDB" id="A0A139AB25"/>
<keyword evidence="10" id="KW-1185">Reference proteome</keyword>
<comment type="catalytic activity">
    <reaction evidence="6">
        <text>1,5-bis(diphospho)-1D-myo-inositol 2,3,4,6-tetrakisphosphate + H2O = 1-diphospho-1D-myo-inositol 2,3,4,5,6-pentakisphosphate + phosphate + 2 H(+)</text>
        <dbReference type="Rhea" id="RHEA:79699"/>
        <dbReference type="ChEBI" id="CHEBI:15377"/>
        <dbReference type="ChEBI" id="CHEBI:15378"/>
        <dbReference type="ChEBI" id="CHEBI:43474"/>
        <dbReference type="ChEBI" id="CHEBI:74946"/>
        <dbReference type="ChEBI" id="CHEBI:77983"/>
        <dbReference type="EC" id="3.6.1.52"/>
    </reaction>
    <physiologicalReaction direction="left-to-right" evidence="6">
        <dbReference type="Rhea" id="RHEA:79700"/>
    </physiologicalReaction>
</comment>
<dbReference type="FunFam" id="3.90.190.10:FF:000024">
    <property type="entry name" value="probable tyrosine-protein phosphatase At1g05000"/>
    <property type="match status" value="1"/>
</dbReference>
<dbReference type="OrthoDB" id="6375174at2759"/>
<evidence type="ECO:0000256" key="6">
    <source>
        <dbReference type="ARBA" id="ARBA00047927"/>
    </source>
</evidence>
<evidence type="ECO:0000256" key="1">
    <source>
        <dbReference type="ARBA" id="ARBA00012527"/>
    </source>
</evidence>
<evidence type="ECO:0000256" key="4">
    <source>
        <dbReference type="ARBA" id="ARBA00047342"/>
    </source>
</evidence>
<sequence length="167" mass="19234">MGSKQRYLPPLNFAMVEPGVYRSGHPNAMNFGFLKKLELKSVVYLANDDLPDENKSFMAAEGIRFWHFKIEGNKEPFVELQENEIAAALAVLLDTRNHPVLLHCLRGKHRIGCLVGCLRRLQHWSLASIFDEYRRFAGTKIRIADQEFIELFSTSIQVDARFIPSWI</sequence>
<comment type="similarity">
    <text evidence="3">Belongs to the protein-tyrosine phosphatase family. Atypical dual-specificity phosphatase Siw14-like subfamily.</text>
</comment>
<comment type="catalytic activity">
    <reaction evidence="4">
        <text>5-diphospho-1D-myo-inositol 1,2,3,4,6-pentakisphosphate + H2O = 1D-myo-inositol hexakisphosphate + phosphate + H(+)</text>
        <dbReference type="Rhea" id="RHEA:22384"/>
        <dbReference type="ChEBI" id="CHEBI:15377"/>
        <dbReference type="ChEBI" id="CHEBI:15378"/>
        <dbReference type="ChEBI" id="CHEBI:43474"/>
        <dbReference type="ChEBI" id="CHEBI:58130"/>
        <dbReference type="ChEBI" id="CHEBI:58628"/>
        <dbReference type="EC" id="3.6.1.52"/>
    </reaction>
    <physiologicalReaction direction="left-to-right" evidence="4">
        <dbReference type="Rhea" id="RHEA:22385"/>
    </physiologicalReaction>
</comment>
<evidence type="ECO:0000313" key="10">
    <source>
        <dbReference type="Proteomes" id="UP000070544"/>
    </source>
</evidence>
<proteinExistence type="inferred from homology"/>
<dbReference type="Pfam" id="PF03162">
    <property type="entry name" value="Y_phosphatase2"/>
    <property type="match status" value="1"/>
</dbReference>
<dbReference type="PRINTS" id="PR01911">
    <property type="entry name" value="PFDSPHPHTASE"/>
</dbReference>
<dbReference type="CDD" id="cd14528">
    <property type="entry name" value="PFA-DSP_Siw14"/>
    <property type="match status" value="1"/>
</dbReference>
<evidence type="ECO:0000313" key="9">
    <source>
        <dbReference type="EMBL" id="KXS13908.1"/>
    </source>
</evidence>
<dbReference type="GO" id="GO:0005737">
    <property type="term" value="C:cytoplasm"/>
    <property type="evidence" value="ECO:0007669"/>
    <property type="project" value="TreeGrafter"/>
</dbReference>
<dbReference type="InterPro" id="IPR029021">
    <property type="entry name" value="Prot-tyrosine_phosphatase-like"/>
</dbReference>
<name>A0A139AB25_GONPJ</name>
<dbReference type="InterPro" id="IPR020428">
    <property type="entry name" value="PFA-DSPs"/>
</dbReference>
<dbReference type="PANTHER" id="PTHR31126">
    <property type="entry name" value="TYROSINE-PROTEIN PHOSPHATASE"/>
    <property type="match status" value="1"/>
</dbReference>
<accession>A0A139AB25</accession>
<keyword evidence="2" id="KW-0378">Hydrolase</keyword>
<gene>
    <name evidence="9" type="ORF">M427DRAFT_112976</name>
</gene>
<dbReference type="OMA" id="DAYPENN"/>
<evidence type="ECO:0000259" key="8">
    <source>
        <dbReference type="PROSITE" id="PS50054"/>
    </source>
</evidence>
<evidence type="ECO:0000256" key="2">
    <source>
        <dbReference type="ARBA" id="ARBA00022801"/>
    </source>
</evidence>
<organism evidence="9 10">
    <name type="scientific">Gonapodya prolifera (strain JEL478)</name>
    <name type="common">Monoblepharis prolifera</name>
    <dbReference type="NCBI Taxonomy" id="1344416"/>
    <lineage>
        <taxon>Eukaryota</taxon>
        <taxon>Fungi</taxon>
        <taxon>Fungi incertae sedis</taxon>
        <taxon>Chytridiomycota</taxon>
        <taxon>Chytridiomycota incertae sedis</taxon>
        <taxon>Monoblepharidomycetes</taxon>
        <taxon>Monoblepharidales</taxon>
        <taxon>Gonapodyaceae</taxon>
        <taxon>Gonapodya</taxon>
    </lineage>
</organism>
<evidence type="ECO:0000256" key="7">
    <source>
        <dbReference type="ARBA" id="ARBA00048424"/>
    </source>
</evidence>
<dbReference type="Proteomes" id="UP000070544">
    <property type="component" value="Unassembled WGS sequence"/>
</dbReference>
<dbReference type="PROSITE" id="PS50054">
    <property type="entry name" value="TYR_PHOSPHATASE_DUAL"/>
    <property type="match status" value="1"/>
</dbReference>
<dbReference type="GO" id="GO:0008486">
    <property type="term" value="F:diphosphoinositol-polyphosphate diphosphatase activity"/>
    <property type="evidence" value="ECO:0007669"/>
    <property type="project" value="UniProtKB-EC"/>
</dbReference>
<dbReference type="EMBL" id="KQ965773">
    <property type="protein sequence ID" value="KXS13908.1"/>
    <property type="molecule type" value="Genomic_DNA"/>
</dbReference>
<dbReference type="SUPFAM" id="SSF52799">
    <property type="entry name" value="(Phosphotyrosine protein) phosphatases II"/>
    <property type="match status" value="1"/>
</dbReference>
<comment type="catalytic activity">
    <reaction evidence="7">
        <text>6-diphospho-1D-myo-inositol pentakisphosphate + H2O = 1D-myo-inositol hexakisphosphate + phosphate + H(+)</text>
        <dbReference type="Rhea" id="RHEA:79703"/>
        <dbReference type="ChEBI" id="CHEBI:15377"/>
        <dbReference type="ChEBI" id="CHEBI:15378"/>
        <dbReference type="ChEBI" id="CHEBI:43474"/>
        <dbReference type="ChEBI" id="CHEBI:58130"/>
        <dbReference type="ChEBI" id="CHEBI:230534"/>
        <dbReference type="EC" id="3.6.1.52"/>
    </reaction>
    <physiologicalReaction direction="left-to-right" evidence="7">
        <dbReference type="Rhea" id="RHEA:79704"/>
    </physiologicalReaction>
</comment>
<comment type="catalytic activity">
    <reaction evidence="5">
        <text>3,5-bis(diphospho)-1D-myo-inositol 1,2,4,6-tetrakisphosphate + H2O = 3-diphospho-1D-myo-inositol 1,2,4,5,6-pentakisphosphate + phosphate + 2 H(+)</text>
        <dbReference type="Rhea" id="RHEA:56312"/>
        <dbReference type="ChEBI" id="CHEBI:15377"/>
        <dbReference type="ChEBI" id="CHEBI:15378"/>
        <dbReference type="ChEBI" id="CHEBI:43474"/>
        <dbReference type="ChEBI" id="CHEBI:140372"/>
        <dbReference type="ChEBI" id="CHEBI:140374"/>
        <dbReference type="EC" id="3.6.1.52"/>
    </reaction>
    <physiologicalReaction direction="left-to-right" evidence="5">
        <dbReference type="Rhea" id="RHEA:56313"/>
    </physiologicalReaction>
</comment>
<dbReference type="InterPro" id="IPR004861">
    <property type="entry name" value="Siw14-like"/>
</dbReference>
<dbReference type="EC" id="3.6.1.52" evidence="1"/>
<dbReference type="STRING" id="1344416.A0A139AB25"/>
<dbReference type="InterPro" id="IPR020422">
    <property type="entry name" value="TYR_PHOSPHATASE_DUAL_dom"/>
</dbReference>